<evidence type="ECO:0000313" key="1">
    <source>
        <dbReference type="EMBL" id="SVD21173.1"/>
    </source>
</evidence>
<dbReference type="AlphaFoldDB" id="A0A382TGS1"/>
<protein>
    <submittedName>
        <fullName evidence="1">Uncharacterized protein</fullName>
    </submittedName>
</protein>
<dbReference type="EMBL" id="UINC01136418">
    <property type="protein sequence ID" value="SVD21173.1"/>
    <property type="molecule type" value="Genomic_DNA"/>
</dbReference>
<reference evidence="1" key="1">
    <citation type="submission" date="2018-05" db="EMBL/GenBank/DDBJ databases">
        <authorList>
            <person name="Lanie J.A."/>
            <person name="Ng W.-L."/>
            <person name="Kazmierczak K.M."/>
            <person name="Andrzejewski T.M."/>
            <person name="Davidsen T.M."/>
            <person name="Wayne K.J."/>
            <person name="Tettelin H."/>
            <person name="Glass J.I."/>
            <person name="Rusch D."/>
            <person name="Podicherti R."/>
            <person name="Tsui H.-C.T."/>
            <person name="Winkler M.E."/>
        </authorList>
    </citation>
    <scope>NUCLEOTIDE SEQUENCE</scope>
</reference>
<sequence length="31" mass="3699">MPTWDLIICITQSLISDFQHIFSTLKFEKDQ</sequence>
<name>A0A382TGS1_9ZZZZ</name>
<accession>A0A382TGS1</accession>
<proteinExistence type="predicted"/>
<gene>
    <name evidence="1" type="ORF">METZ01_LOCUS374027</name>
</gene>
<organism evidence="1">
    <name type="scientific">marine metagenome</name>
    <dbReference type="NCBI Taxonomy" id="408172"/>
    <lineage>
        <taxon>unclassified sequences</taxon>
        <taxon>metagenomes</taxon>
        <taxon>ecological metagenomes</taxon>
    </lineage>
</organism>